<accession>A0A835YCK5</accession>
<evidence type="ECO:0000313" key="3">
    <source>
        <dbReference type="EMBL" id="KAG2500208.1"/>
    </source>
</evidence>
<keyword evidence="4" id="KW-1185">Reference proteome</keyword>
<dbReference type="EMBL" id="JAEHOE010000004">
    <property type="protein sequence ID" value="KAG2500208.1"/>
    <property type="molecule type" value="Genomic_DNA"/>
</dbReference>
<dbReference type="GO" id="GO:0031146">
    <property type="term" value="P:SCF-dependent proteasomal ubiquitin-dependent protein catabolic process"/>
    <property type="evidence" value="ECO:0007669"/>
    <property type="project" value="TreeGrafter"/>
</dbReference>
<dbReference type="PANTHER" id="PTHR13318">
    <property type="entry name" value="PARTNER OF PAIRED, ISOFORM B-RELATED"/>
    <property type="match status" value="1"/>
</dbReference>
<comment type="caution">
    <text evidence="3">The sequence shown here is derived from an EMBL/GenBank/DDBJ whole genome shotgun (WGS) entry which is preliminary data.</text>
</comment>
<dbReference type="OrthoDB" id="537240at2759"/>
<proteinExistence type="predicted"/>
<dbReference type="Gene3D" id="3.80.10.10">
    <property type="entry name" value="Ribonuclease Inhibitor"/>
    <property type="match status" value="2"/>
</dbReference>
<dbReference type="Proteomes" id="UP000612055">
    <property type="component" value="Unassembled WGS sequence"/>
</dbReference>
<feature type="region of interest" description="Disordered" evidence="2">
    <location>
        <begin position="605"/>
        <end position="644"/>
    </location>
</feature>
<protein>
    <submittedName>
        <fullName evidence="3">Uncharacterized protein</fullName>
    </submittedName>
</protein>
<feature type="compositionally biased region" description="Pro residues" evidence="2">
    <location>
        <begin position="621"/>
        <end position="644"/>
    </location>
</feature>
<dbReference type="GO" id="GO:0005930">
    <property type="term" value="C:axoneme"/>
    <property type="evidence" value="ECO:0007669"/>
    <property type="project" value="UniProtKB-SubCell"/>
</dbReference>
<evidence type="ECO:0000256" key="1">
    <source>
        <dbReference type="ARBA" id="ARBA00004430"/>
    </source>
</evidence>
<dbReference type="AlphaFoldDB" id="A0A835YCK5"/>
<dbReference type="InterPro" id="IPR032675">
    <property type="entry name" value="LRR_dom_sf"/>
</dbReference>
<evidence type="ECO:0000313" key="4">
    <source>
        <dbReference type="Proteomes" id="UP000612055"/>
    </source>
</evidence>
<dbReference type="SUPFAM" id="SSF52047">
    <property type="entry name" value="RNI-like"/>
    <property type="match status" value="2"/>
</dbReference>
<dbReference type="GO" id="GO:0019005">
    <property type="term" value="C:SCF ubiquitin ligase complex"/>
    <property type="evidence" value="ECO:0007669"/>
    <property type="project" value="TreeGrafter"/>
</dbReference>
<sequence length="803" mass="81642">MIGAQLTEGAHLHNASLVCKAWSANISKGLTHMELDMHSDPAAWRSKVGQLQSLVRHLRAASIHVNTAVPEDMLFHNLALVQQLKGIEELRLHLRDGVDLPPAAAAAIGSMGHLTSLALIGGGLGRDAAAQLLAGLAATACAAAGGGGGASGGSAAGAAAGGAAAAAAGPSGPGVLGGSGRGGLRRLTLLPAVQHGLGDEAMGALAGVVSLEVLEFRAHRLTSAGLATLSLGLPLLTRLAITSLDSDSGYELACLERLSALAELDLALDQAPTGAASRRALCAVRPGKSLSLSFRWTDRAQGLLTEYGNHLANLTHLDVGACRVGSESLFEAVAQLTGLRELRMAVYSNADHCIPCHLSRLSALAALQRFHLEKRRAYFPEARRFGESSIAVPVTADGLRALAARWGRLRSLRLALSRKDYSQEGLSVLSSFTGLRELGIVVERFPGQSHGQGQGPASSSAAASSAAAAAAAQAQVQAEAELPQGDGVLSSSPPATLGLGLGRFARRGGVELPPVLDLWCLPAGLHALELSNLLLDLSGPGLAGPVTGLAAGGAAAGLGPAGASPAGLEAAAGGEAMEGVEEPGPGLGLGVASRGPGLGLSLGLPALDADDVDPSTSLRPALPPLPPPPASLPPPSSLPPPAPLPLSQLTSLDVETCVVRPPLLAALAARCGPSLRTLRLAAVVGLSDDALEGCLPRLPALRSLTVSAPGNRAVTQRALASLSSTRRPPLLRQLAWESDDLTSRGPALEALAPLTSLRHLHLSCTDKTAERALGSLRVLQVALPYCHVDMVWTSGSRGGPEPL</sequence>
<reference evidence="3" key="1">
    <citation type="journal article" date="2020" name="bioRxiv">
        <title>Comparative genomics of Chlamydomonas.</title>
        <authorList>
            <person name="Craig R.J."/>
            <person name="Hasan A.R."/>
            <person name="Ness R.W."/>
            <person name="Keightley P.D."/>
        </authorList>
    </citation>
    <scope>NUCLEOTIDE SEQUENCE</scope>
    <source>
        <strain evidence="3">CCAP 11/70</strain>
    </source>
</reference>
<organism evidence="3 4">
    <name type="scientific">Edaphochlamys debaryana</name>
    <dbReference type="NCBI Taxonomy" id="47281"/>
    <lineage>
        <taxon>Eukaryota</taxon>
        <taxon>Viridiplantae</taxon>
        <taxon>Chlorophyta</taxon>
        <taxon>core chlorophytes</taxon>
        <taxon>Chlorophyceae</taxon>
        <taxon>CS clade</taxon>
        <taxon>Chlamydomonadales</taxon>
        <taxon>Chlamydomonadales incertae sedis</taxon>
        <taxon>Edaphochlamys</taxon>
    </lineage>
</organism>
<gene>
    <name evidence="3" type="ORF">HYH03_001786</name>
</gene>
<comment type="subcellular location">
    <subcellularLocation>
        <location evidence="1">Cytoplasm</location>
        <location evidence="1">Cytoskeleton</location>
        <location evidence="1">Cilium axoneme</location>
    </subcellularLocation>
</comment>
<feature type="compositionally biased region" description="Low complexity" evidence="2">
    <location>
        <begin position="565"/>
        <end position="577"/>
    </location>
</feature>
<evidence type="ECO:0000256" key="2">
    <source>
        <dbReference type="SAM" id="MobiDB-lite"/>
    </source>
</evidence>
<feature type="region of interest" description="Disordered" evidence="2">
    <location>
        <begin position="565"/>
        <end position="592"/>
    </location>
</feature>
<name>A0A835YCK5_9CHLO</name>